<keyword evidence="5" id="KW-1185">Reference proteome</keyword>
<dbReference type="InterPro" id="IPR011989">
    <property type="entry name" value="ARM-like"/>
</dbReference>
<evidence type="ECO:0000313" key="5">
    <source>
        <dbReference type="Proteomes" id="UP000777438"/>
    </source>
</evidence>
<comment type="caution">
    <text evidence="4">The sequence shown here is derived from an EMBL/GenBank/DDBJ whole genome shotgun (WGS) entry which is preliminary data.</text>
</comment>
<dbReference type="InterPro" id="IPR016024">
    <property type="entry name" value="ARM-type_fold"/>
</dbReference>
<dbReference type="OrthoDB" id="5585685at2759"/>
<accession>A0A9P8W245</accession>
<keyword evidence="3" id="KW-0143">Chaperone</keyword>
<evidence type="ECO:0000256" key="3">
    <source>
        <dbReference type="ARBA" id="ARBA00023186"/>
    </source>
</evidence>
<dbReference type="GO" id="GO:0007186">
    <property type="term" value="P:G protein-coupled receptor signaling pathway"/>
    <property type="evidence" value="ECO:0007669"/>
    <property type="project" value="TreeGrafter"/>
</dbReference>
<organism evidence="4 5">
    <name type="scientific">Thelonectria olida</name>
    <dbReference type="NCBI Taxonomy" id="1576542"/>
    <lineage>
        <taxon>Eukaryota</taxon>
        <taxon>Fungi</taxon>
        <taxon>Dikarya</taxon>
        <taxon>Ascomycota</taxon>
        <taxon>Pezizomycotina</taxon>
        <taxon>Sordariomycetes</taxon>
        <taxon>Hypocreomycetidae</taxon>
        <taxon>Hypocreales</taxon>
        <taxon>Nectriaceae</taxon>
        <taxon>Thelonectria</taxon>
    </lineage>
</organism>
<dbReference type="SUPFAM" id="SSF48371">
    <property type="entry name" value="ARM repeat"/>
    <property type="match status" value="1"/>
</dbReference>
<comment type="similarity">
    <text evidence="1">Belongs to the synembryn family.</text>
</comment>
<proteinExistence type="inferred from homology"/>
<dbReference type="EMBL" id="JAGPYM010000017">
    <property type="protein sequence ID" value="KAH6885841.1"/>
    <property type="molecule type" value="Genomic_DNA"/>
</dbReference>
<dbReference type="PANTHER" id="PTHR12425:SF5">
    <property type="entry name" value="SYNEMBRYN"/>
    <property type="match status" value="1"/>
</dbReference>
<evidence type="ECO:0000256" key="2">
    <source>
        <dbReference type="ARBA" id="ARBA00022658"/>
    </source>
</evidence>
<protein>
    <submittedName>
        <fullName evidence="4">Guanine nucleotide exchange factor</fullName>
    </submittedName>
</protein>
<dbReference type="PANTHER" id="PTHR12425">
    <property type="entry name" value="SYNEMBRYN"/>
    <property type="match status" value="1"/>
</dbReference>
<dbReference type="AlphaFoldDB" id="A0A9P8W245"/>
<keyword evidence="2" id="KW-0344">Guanine-nucleotide releasing factor</keyword>
<dbReference type="GO" id="GO:0005737">
    <property type="term" value="C:cytoplasm"/>
    <property type="evidence" value="ECO:0007669"/>
    <property type="project" value="TreeGrafter"/>
</dbReference>
<name>A0A9P8W245_9HYPO</name>
<dbReference type="GO" id="GO:0001965">
    <property type="term" value="F:G-protein alpha-subunit binding"/>
    <property type="evidence" value="ECO:0007669"/>
    <property type="project" value="TreeGrafter"/>
</dbReference>
<gene>
    <name evidence="4" type="ORF">B0T10DRAFT_444120</name>
</gene>
<evidence type="ECO:0000313" key="4">
    <source>
        <dbReference type="EMBL" id="KAH6885841.1"/>
    </source>
</evidence>
<dbReference type="Proteomes" id="UP000777438">
    <property type="component" value="Unassembled WGS sequence"/>
</dbReference>
<reference evidence="4 5" key="1">
    <citation type="journal article" date="2021" name="Nat. Commun.">
        <title>Genetic determinants of endophytism in the Arabidopsis root mycobiome.</title>
        <authorList>
            <person name="Mesny F."/>
            <person name="Miyauchi S."/>
            <person name="Thiergart T."/>
            <person name="Pickel B."/>
            <person name="Atanasova L."/>
            <person name="Karlsson M."/>
            <person name="Huettel B."/>
            <person name="Barry K.W."/>
            <person name="Haridas S."/>
            <person name="Chen C."/>
            <person name="Bauer D."/>
            <person name="Andreopoulos W."/>
            <person name="Pangilinan J."/>
            <person name="LaButti K."/>
            <person name="Riley R."/>
            <person name="Lipzen A."/>
            <person name="Clum A."/>
            <person name="Drula E."/>
            <person name="Henrissat B."/>
            <person name="Kohler A."/>
            <person name="Grigoriev I.V."/>
            <person name="Martin F.M."/>
            <person name="Hacquard S."/>
        </authorList>
    </citation>
    <scope>NUCLEOTIDE SEQUENCE [LARGE SCALE GENOMIC DNA]</scope>
    <source>
        <strain evidence="4 5">MPI-CAGE-CH-0241</strain>
    </source>
</reference>
<dbReference type="Pfam" id="PF10165">
    <property type="entry name" value="Ric8"/>
    <property type="match status" value="1"/>
</dbReference>
<dbReference type="Gene3D" id="1.25.10.10">
    <property type="entry name" value="Leucine-rich Repeat Variant"/>
    <property type="match status" value="1"/>
</dbReference>
<evidence type="ECO:0000256" key="1">
    <source>
        <dbReference type="ARBA" id="ARBA00009049"/>
    </source>
</evidence>
<sequence length="473" mass="52259">MAARGLATGGKKSAAELVTLLSSDVATVTLSSEERIAYLDELKVYSRTPAAARPIYSSKAIATLCRLALYHPCLKTNLGAFRVLANATLMKAETRQMIVDQGSAHRLCKALEFKSWEQEFLVCRILLILTYNTTLDFRVLIDEHHLAQRMIENVARHAKALSGKNKANVDPMQGMALAETMKLLFNVCHFNNGPAHIEAFAPTVPHIVTLLVEQDTITSKPLDPPLGTMINALLNLDLATDPSKRALYPENDPNSVASKLIDLLDLCLSGKYSSHDLDVVVAPVTHLVRLVYTNAPDDTKEFLRGRLLPNDEDRKEVLGHGQGKTLSAKLLKQAANADTAMSKGVCHLLFEASDKDAQKFIDNVGFGLASGFLFQENIPVPESFAKGESTGNATGQRPINPITGQFIDAEKHVEIPEMSQEEKEREAERLFVLFERLKKTGIVDIQNPVEAAMREGRYRELKDDEVEEVDDDE</sequence>
<dbReference type="InterPro" id="IPR019318">
    <property type="entry name" value="Gua_nucleotide_exch_fac_Ric8"/>
</dbReference>
<dbReference type="GO" id="GO:0005085">
    <property type="term" value="F:guanyl-nucleotide exchange factor activity"/>
    <property type="evidence" value="ECO:0007669"/>
    <property type="project" value="UniProtKB-KW"/>
</dbReference>